<sequence>MGHSHSSSSVIITNDIVSVAKTSGEESYSNEDVIQITYGPNIAARLLGYDEQTRELTEAAETIYNHVIHPSNRNQAKLVLPQSLLIIQKNKHQMNLSSNSMIFFFKKKADEILGELTESAFEQGRAVMDLSEFESNLITDIDNRVFAHKEKYGTNEKLDKLDIDNICREQYTNVAGCLAETSLLQDGKTTPKPFYDKIN</sequence>
<dbReference type="EMBL" id="ASPP01000591">
    <property type="protein sequence ID" value="ETO36509.1"/>
    <property type="molecule type" value="Genomic_DNA"/>
</dbReference>
<organism evidence="1 2">
    <name type="scientific">Reticulomyxa filosa</name>
    <dbReference type="NCBI Taxonomy" id="46433"/>
    <lineage>
        <taxon>Eukaryota</taxon>
        <taxon>Sar</taxon>
        <taxon>Rhizaria</taxon>
        <taxon>Retaria</taxon>
        <taxon>Foraminifera</taxon>
        <taxon>Monothalamids</taxon>
        <taxon>Reticulomyxidae</taxon>
        <taxon>Reticulomyxa</taxon>
    </lineage>
</organism>
<dbReference type="Proteomes" id="UP000023152">
    <property type="component" value="Unassembled WGS sequence"/>
</dbReference>
<name>X6PEP3_RETFI</name>
<comment type="caution">
    <text evidence="1">The sequence shown here is derived from an EMBL/GenBank/DDBJ whole genome shotgun (WGS) entry which is preliminary data.</text>
</comment>
<reference evidence="1 2" key="1">
    <citation type="journal article" date="2013" name="Curr. Biol.">
        <title>The Genome of the Foraminiferan Reticulomyxa filosa.</title>
        <authorList>
            <person name="Glockner G."/>
            <person name="Hulsmann N."/>
            <person name="Schleicher M."/>
            <person name="Noegel A.A."/>
            <person name="Eichinger L."/>
            <person name="Gallinger C."/>
            <person name="Pawlowski J."/>
            <person name="Sierra R."/>
            <person name="Euteneuer U."/>
            <person name="Pillet L."/>
            <person name="Moustafa A."/>
            <person name="Platzer M."/>
            <person name="Groth M."/>
            <person name="Szafranski K."/>
            <person name="Schliwa M."/>
        </authorList>
    </citation>
    <scope>NUCLEOTIDE SEQUENCE [LARGE SCALE GENOMIC DNA]</scope>
</reference>
<protein>
    <submittedName>
        <fullName evidence="1">Uncharacterized protein</fullName>
    </submittedName>
</protein>
<evidence type="ECO:0000313" key="2">
    <source>
        <dbReference type="Proteomes" id="UP000023152"/>
    </source>
</evidence>
<proteinExistence type="predicted"/>
<gene>
    <name evidence="1" type="ORF">RFI_00550</name>
</gene>
<evidence type="ECO:0000313" key="1">
    <source>
        <dbReference type="EMBL" id="ETO36509.1"/>
    </source>
</evidence>
<accession>X6PEP3</accession>
<keyword evidence="2" id="KW-1185">Reference proteome</keyword>
<dbReference type="AlphaFoldDB" id="X6PEP3"/>